<proteinExistence type="inferred from homology"/>
<evidence type="ECO:0000313" key="19">
    <source>
        <dbReference type="EMBL" id="KFX43491.1"/>
    </source>
</evidence>
<keyword evidence="11" id="KW-0067">ATP-binding</keyword>
<evidence type="ECO:0000256" key="16">
    <source>
        <dbReference type="ARBA" id="ARBA00048778"/>
    </source>
</evidence>
<gene>
    <name evidence="19" type="ORF">GQ26_0350810</name>
</gene>
<accession>A0A093V9Z5</accession>
<feature type="region of interest" description="Disordered" evidence="17">
    <location>
        <begin position="50"/>
        <end position="73"/>
    </location>
</feature>
<evidence type="ECO:0000256" key="2">
    <source>
        <dbReference type="ARBA" id="ARBA00004225"/>
    </source>
</evidence>
<dbReference type="PANTHER" id="PTHR43655">
    <property type="entry name" value="ATP-DEPENDENT PROTEASE"/>
    <property type="match status" value="1"/>
</dbReference>
<evidence type="ECO:0000256" key="7">
    <source>
        <dbReference type="ARBA" id="ARBA00022723"/>
    </source>
</evidence>
<dbReference type="Gene3D" id="1.10.8.60">
    <property type="match status" value="1"/>
</dbReference>
<evidence type="ECO:0000256" key="4">
    <source>
        <dbReference type="ARBA" id="ARBA00010550"/>
    </source>
</evidence>
<keyword evidence="15" id="KW-0472">Membrane</keyword>
<dbReference type="AlphaFoldDB" id="A0A093V9Z5"/>
<dbReference type="InterPro" id="IPR050928">
    <property type="entry name" value="ATP-dep_Zn_Metalloprotease"/>
</dbReference>
<dbReference type="GO" id="GO:0030163">
    <property type="term" value="P:protein catabolic process"/>
    <property type="evidence" value="ECO:0007669"/>
    <property type="project" value="UniProtKB-ARBA"/>
</dbReference>
<dbReference type="FunFam" id="3.40.50.300:FF:000001">
    <property type="entry name" value="ATP-dependent zinc metalloprotease FtsH"/>
    <property type="match status" value="1"/>
</dbReference>
<feature type="compositionally biased region" description="Basic and acidic residues" evidence="17">
    <location>
        <begin position="227"/>
        <end position="237"/>
    </location>
</feature>
<dbReference type="InterPro" id="IPR041569">
    <property type="entry name" value="AAA_lid_3"/>
</dbReference>
<dbReference type="GO" id="GO:0034982">
    <property type="term" value="P:mitochondrial protein processing"/>
    <property type="evidence" value="ECO:0007669"/>
    <property type="project" value="TreeGrafter"/>
</dbReference>
<dbReference type="Gene3D" id="1.20.58.760">
    <property type="entry name" value="Peptidase M41"/>
    <property type="match status" value="1"/>
</dbReference>
<dbReference type="EMBL" id="JPOX01000035">
    <property type="protein sequence ID" value="KFX43491.1"/>
    <property type="molecule type" value="Genomic_DNA"/>
</dbReference>
<dbReference type="Pfam" id="PF01434">
    <property type="entry name" value="Peptidase_M41"/>
    <property type="match status" value="1"/>
</dbReference>
<dbReference type="FunFam" id="3.40.1690.20:FF:000003">
    <property type="entry name" value="Mitochondrial inner membrane AAA protease Yta12, putative"/>
    <property type="match status" value="1"/>
</dbReference>
<feature type="region of interest" description="Disordered" evidence="17">
    <location>
        <begin position="206"/>
        <end position="237"/>
    </location>
</feature>
<dbReference type="InterPro" id="IPR003959">
    <property type="entry name" value="ATPase_AAA_core"/>
</dbReference>
<dbReference type="Pfam" id="PF00004">
    <property type="entry name" value="AAA"/>
    <property type="match status" value="1"/>
</dbReference>
<dbReference type="FunFam" id="1.10.8.60:FF:000019">
    <property type="entry name" value="AFG3-like AAA ATPase 2"/>
    <property type="match status" value="1"/>
</dbReference>
<dbReference type="InterPro" id="IPR003593">
    <property type="entry name" value="AAA+_ATPase"/>
</dbReference>
<dbReference type="GO" id="GO:0005524">
    <property type="term" value="F:ATP binding"/>
    <property type="evidence" value="ECO:0007669"/>
    <property type="project" value="UniProtKB-KW"/>
</dbReference>
<reference evidence="19" key="2">
    <citation type="journal article" date="2014" name="PLoS Genet.">
        <title>Signature gene expression reveals novel clues to the molecular mechanisms of dimorphic transition in Penicillium marneffei.</title>
        <authorList>
            <person name="Yang E."/>
            <person name="Wang G."/>
            <person name="Cai J."/>
            <person name="Woo P.C."/>
            <person name="Lau S.K."/>
            <person name="Yuen K.-Y."/>
            <person name="Chow W.-N."/>
            <person name="Lin X."/>
        </authorList>
    </citation>
    <scope>NUCLEOTIDE SEQUENCE</scope>
    <source>
        <strain evidence="19">PM1</strain>
    </source>
</reference>
<dbReference type="Gene3D" id="3.40.50.300">
    <property type="entry name" value="P-loop containing nucleotide triphosphate hydrolases"/>
    <property type="match status" value="1"/>
</dbReference>
<comment type="subcellular location">
    <subcellularLocation>
        <location evidence="2">Mitochondrion membrane</location>
        <topology evidence="2">Multi-pass membrane protein</topology>
    </subcellularLocation>
</comment>
<keyword evidence="9" id="KW-0378">Hydrolase</keyword>
<dbReference type="GO" id="GO:0016887">
    <property type="term" value="F:ATP hydrolysis activity"/>
    <property type="evidence" value="ECO:0007669"/>
    <property type="project" value="InterPro"/>
</dbReference>
<dbReference type="NCBIfam" id="TIGR01241">
    <property type="entry name" value="FtsH_fam"/>
    <property type="match status" value="1"/>
</dbReference>
<keyword evidence="12" id="KW-1133">Transmembrane helix</keyword>
<evidence type="ECO:0000256" key="9">
    <source>
        <dbReference type="ARBA" id="ARBA00022801"/>
    </source>
</evidence>
<feature type="domain" description="AAA+ ATPase" evidence="18">
    <location>
        <begin position="450"/>
        <end position="590"/>
    </location>
</feature>
<keyword evidence="8" id="KW-0547">Nucleotide-binding</keyword>
<dbReference type="Gene3D" id="3.40.1690.20">
    <property type="match status" value="1"/>
</dbReference>
<keyword evidence="14" id="KW-0496">Mitochondrion</keyword>
<keyword evidence="6" id="KW-0812">Transmembrane</keyword>
<dbReference type="InterPro" id="IPR011546">
    <property type="entry name" value="Pept_M41_FtsH_extracell"/>
</dbReference>
<comment type="similarity">
    <text evidence="3">In the C-terminal section; belongs to the peptidase M41 family.</text>
</comment>
<evidence type="ECO:0000256" key="3">
    <source>
        <dbReference type="ARBA" id="ARBA00010044"/>
    </source>
</evidence>
<evidence type="ECO:0000256" key="17">
    <source>
        <dbReference type="SAM" id="MobiDB-lite"/>
    </source>
</evidence>
<evidence type="ECO:0000256" key="14">
    <source>
        <dbReference type="ARBA" id="ARBA00023128"/>
    </source>
</evidence>
<dbReference type="GO" id="GO:0005745">
    <property type="term" value="C:m-AAA complex"/>
    <property type="evidence" value="ECO:0007669"/>
    <property type="project" value="TreeGrafter"/>
</dbReference>
<evidence type="ECO:0000256" key="6">
    <source>
        <dbReference type="ARBA" id="ARBA00022692"/>
    </source>
</evidence>
<evidence type="ECO:0000256" key="5">
    <source>
        <dbReference type="ARBA" id="ARBA00022670"/>
    </source>
</evidence>
<comment type="cofactor">
    <cofactor evidence="1">
        <name>Zn(2+)</name>
        <dbReference type="ChEBI" id="CHEBI:29105"/>
    </cofactor>
</comment>
<evidence type="ECO:0000256" key="15">
    <source>
        <dbReference type="ARBA" id="ARBA00023136"/>
    </source>
</evidence>
<dbReference type="InterPro" id="IPR000642">
    <property type="entry name" value="Peptidase_M41"/>
</dbReference>
<keyword evidence="10" id="KW-0862">Zinc</keyword>
<feature type="region of interest" description="Disordered" evidence="17">
    <location>
        <begin position="864"/>
        <end position="898"/>
    </location>
</feature>
<dbReference type="SMART" id="SM00382">
    <property type="entry name" value="AAA"/>
    <property type="match status" value="1"/>
</dbReference>
<dbReference type="Pfam" id="PF06480">
    <property type="entry name" value="FtsH_ext"/>
    <property type="match status" value="1"/>
</dbReference>
<dbReference type="InterPro" id="IPR003960">
    <property type="entry name" value="ATPase_AAA_CS"/>
</dbReference>
<comment type="similarity">
    <text evidence="4">In the N-terminal section; belongs to the AAA ATPase family.</text>
</comment>
<dbReference type="InterPro" id="IPR027417">
    <property type="entry name" value="P-loop_NTPase"/>
</dbReference>
<dbReference type="GO" id="GO:0004222">
    <property type="term" value="F:metalloendopeptidase activity"/>
    <property type="evidence" value="ECO:0007669"/>
    <property type="project" value="InterPro"/>
</dbReference>
<evidence type="ECO:0000256" key="11">
    <source>
        <dbReference type="ARBA" id="ARBA00022840"/>
    </source>
</evidence>
<reference key="1">
    <citation type="journal article" date="2014" name="PLoS Genet.">
        <title>Signature Gene Expression Reveals Novel Clues to the Molecular Mechanisms of Dimorphic Transition in Penicillium marneffei.</title>
        <authorList>
            <person name="Yang E."/>
            <person name="Wang G."/>
            <person name="Cai J."/>
            <person name="Woo P.C."/>
            <person name="Lau S.K."/>
            <person name="Yuen K.-Y."/>
            <person name="Chow W.-N."/>
            <person name="Lin X."/>
        </authorList>
    </citation>
    <scope>NUCLEOTIDE SEQUENCE [LARGE SCALE GENOMIC DNA]</scope>
    <source>
        <strain>PM1</strain>
    </source>
</reference>
<keyword evidence="7" id="KW-0479">Metal-binding</keyword>
<dbReference type="Pfam" id="PF17862">
    <property type="entry name" value="AAA_lid_3"/>
    <property type="match status" value="1"/>
</dbReference>
<evidence type="ECO:0000256" key="12">
    <source>
        <dbReference type="ARBA" id="ARBA00022989"/>
    </source>
</evidence>
<dbReference type="HOGENOM" id="CLU_000688_23_4_1"/>
<sequence length="898" mass="100576">MASILRRPAHIARYSRSAAELFTTSKSIYPHHTRPQLWSLITARQARSYASINPGDPKRPDDKNKNKKVQKSKDEELAEFFASLKKNGPEAKKSFNSAADEKEFLEQSVQFINKLISESGLPQRESELLRLVQTLLTEAKYMPPEMEEFFRKHVDQKQPMTLEDWDKFSKFWLQHIGEENVRAAQFAKLSPDEVKALFKKISEEKPEGGFTWGSQEQKKTNGQPGQKPKDGKDPKGPKVLEFKFDPSSFIVTSILSYMLYTTFFPGETSRDITWQEFRSNFFDKGLVEKLTVLNRSRVRVDLNREAVAGEMPDSQAAQRNFHYYFNIGSVDSFERKLEEAHNELGIPTSQRVPVAYVEEVPWLATALSFGPTLLLIGSVFYFSRRAGGGAGGQSSIFGIGKSRARRFNHETDVKIKFADVAGMDEAKMEIMEFVSFLKEAEKFQRLGAKIPRGAILSGPPGTGKTLLAKATAGESGVPFFSVSGSEFVEMFVGVGPSRVRDLFANARKNTPCIIFIDEIDAIGKSRSKQNFGGGNDERESTLNQILTEMDGFNTSEQVVVLAGTNRPDVLDKALMRPGRFDRHITIDRPTMKGREQIFRVHLKKILTKEDMDYLCGRLAALTPGFAGADIANCVNEAALVAAREQADSVKMKHFEQAIERVIGGLEKKSLVLSPEEKRTVAYHEAGHAICGWYLKWADPLLKVSIIPRGQGALGYAQYLPSSENYLMTVNQLMDRMAMTLGGRVSEELHFDTVTSGASDDFNKVTRMASAMVTKFGMSKAIGPLHFEEDQQQLHKPFSEETARNIDLEIRRIVDEAYKRCQDLLTEKKKEVGLVAEELLSKEVLSRDDMVRLLGPRPFPDTGEFTKYFGGGTIAPPEPPASDESTMGKDGRDQSPLPT</sequence>
<evidence type="ECO:0000256" key="1">
    <source>
        <dbReference type="ARBA" id="ARBA00001947"/>
    </source>
</evidence>
<dbReference type="InterPro" id="IPR037219">
    <property type="entry name" value="Peptidase_M41-like"/>
</dbReference>
<dbReference type="InterPro" id="IPR005936">
    <property type="entry name" value="FtsH"/>
</dbReference>
<organism evidence="19">
    <name type="scientific">Talaromyces marneffei PM1</name>
    <dbReference type="NCBI Taxonomy" id="1077442"/>
    <lineage>
        <taxon>Eukaryota</taxon>
        <taxon>Fungi</taxon>
        <taxon>Dikarya</taxon>
        <taxon>Ascomycota</taxon>
        <taxon>Pezizomycotina</taxon>
        <taxon>Eurotiomycetes</taxon>
        <taxon>Eurotiomycetidae</taxon>
        <taxon>Eurotiales</taxon>
        <taxon>Trichocomaceae</taxon>
        <taxon>Talaromyces</taxon>
        <taxon>Talaromyces sect. Talaromyces</taxon>
    </lineage>
</organism>
<dbReference type="PANTHER" id="PTHR43655:SF2">
    <property type="entry name" value="AFG3 LIKE MATRIX AAA PEPTIDASE SUBUNIT 2, ISOFORM A"/>
    <property type="match status" value="1"/>
</dbReference>
<comment type="catalytic activity">
    <reaction evidence="16">
        <text>ATP + H2O = ADP + phosphate + H(+)</text>
        <dbReference type="Rhea" id="RHEA:13065"/>
        <dbReference type="ChEBI" id="CHEBI:15377"/>
        <dbReference type="ChEBI" id="CHEBI:15378"/>
        <dbReference type="ChEBI" id="CHEBI:30616"/>
        <dbReference type="ChEBI" id="CHEBI:43474"/>
        <dbReference type="ChEBI" id="CHEBI:456216"/>
    </reaction>
    <physiologicalReaction direction="left-to-right" evidence="16">
        <dbReference type="Rhea" id="RHEA:13066"/>
    </physiologicalReaction>
</comment>
<comment type="caution">
    <text evidence="19">The sequence shown here is derived from an EMBL/GenBank/DDBJ whole genome shotgun (WGS) entry which is preliminary data.</text>
</comment>
<dbReference type="SUPFAM" id="SSF140990">
    <property type="entry name" value="FtsH protease domain-like"/>
    <property type="match status" value="1"/>
</dbReference>
<dbReference type="GO" id="GO:0004176">
    <property type="term" value="F:ATP-dependent peptidase activity"/>
    <property type="evidence" value="ECO:0007669"/>
    <property type="project" value="InterPro"/>
</dbReference>
<evidence type="ECO:0000256" key="13">
    <source>
        <dbReference type="ARBA" id="ARBA00023049"/>
    </source>
</evidence>
<name>A0A093V9Z5_TALMA</name>
<dbReference type="GO" id="GO:0008270">
    <property type="term" value="F:zinc ion binding"/>
    <property type="evidence" value="ECO:0007669"/>
    <property type="project" value="InterPro"/>
</dbReference>
<dbReference type="HAMAP" id="MF_01458">
    <property type="entry name" value="FtsH"/>
    <property type="match status" value="1"/>
</dbReference>
<keyword evidence="13" id="KW-0482">Metalloprotease</keyword>
<dbReference type="FunFam" id="1.20.58.760:FF:000003">
    <property type="entry name" value="AFG3-like AAA ATPase 2"/>
    <property type="match status" value="1"/>
</dbReference>
<keyword evidence="5" id="KW-0645">Protease</keyword>
<dbReference type="CDD" id="cd19501">
    <property type="entry name" value="RecA-like_FtsH"/>
    <property type="match status" value="1"/>
</dbReference>
<dbReference type="PROSITE" id="PS00674">
    <property type="entry name" value="AAA"/>
    <property type="match status" value="1"/>
</dbReference>
<protein>
    <submittedName>
        <fullName evidence="19">Mitochondrial respiratory chain complexes assembly protein YTA12</fullName>
    </submittedName>
</protein>
<dbReference type="SUPFAM" id="SSF52540">
    <property type="entry name" value="P-loop containing nucleoside triphosphate hydrolases"/>
    <property type="match status" value="1"/>
</dbReference>
<evidence type="ECO:0000256" key="10">
    <source>
        <dbReference type="ARBA" id="ARBA00022833"/>
    </source>
</evidence>
<dbReference type="eggNOG" id="KOG0731">
    <property type="taxonomic scope" value="Eukaryota"/>
</dbReference>
<dbReference type="MEROPS" id="M41.002"/>
<evidence type="ECO:0000256" key="8">
    <source>
        <dbReference type="ARBA" id="ARBA00022741"/>
    </source>
</evidence>
<evidence type="ECO:0000259" key="18">
    <source>
        <dbReference type="SMART" id="SM00382"/>
    </source>
</evidence>